<comment type="subcellular location">
    <subcellularLocation>
        <location evidence="1 20">Cell membrane</location>
        <topology evidence="1 20">Multi-pass membrane protein</topology>
    </subcellularLocation>
</comment>
<evidence type="ECO:0000256" key="1">
    <source>
        <dbReference type="ARBA" id="ARBA00004651"/>
    </source>
</evidence>
<evidence type="ECO:0000256" key="7">
    <source>
        <dbReference type="ARBA" id="ARBA00022607"/>
    </source>
</evidence>
<dbReference type="PRINTS" id="PR00119">
    <property type="entry name" value="CATATPASE"/>
</dbReference>
<evidence type="ECO:0000256" key="15">
    <source>
        <dbReference type="ARBA" id="ARBA00023065"/>
    </source>
</evidence>
<dbReference type="FunFam" id="3.40.50.1000:FF:000083">
    <property type="entry name" value="Sodium/potassium-transporting ATPase subunit alpha"/>
    <property type="match status" value="1"/>
</dbReference>
<evidence type="ECO:0000256" key="8">
    <source>
        <dbReference type="ARBA" id="ARBA00022692"/>
    </source>
</evidence>
<evidence type="ECO:0000313" key="22">
    <source>
        <dbReference type="EMBL" id="CDW35145.1"/>
    </source>
</evidence>
<name>A0A0K2UAP7_LEPSM</name>
<evidence type="ECO:0000256" key="2">
    <source>
        <dbReference type="ARBA" id="ARBA00006934"/>
    </source>
</evidence>
<keyword evidence="15 20" id="KW-0406">Ion transport</keyword>
<keyword evidence="9 20" id="KW-0547">Nucleotide-binding</keyword>
<dbReference type="OrthoDB" id="158672at2759"/>
<protein>
    <recommendedName>
        <fullName evidence="20">Sodium/potassium-transporting ATPase subunit alpha</fullName>
    </recommendedName>
</protein>
<evidence type="ECO:0000259" key="21">
    <source>
        <dbReference type="SMART" id="SM00831"/>
    </source>
</evidence>
<evidence type="ECO:0000256" key="6">
    <source>
        <dbReference type="ARBA" id="ARBA00022553"/>
    </source>
</evidence>
<dbReference type="NCBIfam" id="TIGR01494">
    <property type="entry name" value="ATPase_P-type"/>
    <property type="match status" value="2"/>
</dbReference>
<feature type="domain" description="Cation-transporting P-type ATPase N-terminal" evidence="21">
    <location>
        <begin position="63"/>
        <end position="137"/>
    </location>
</feature>
<dbReference type="Pfam" id="PF13246">
    <property type="entry name" value="Cation_ATPase"/>
    <property type="match status" value="1"/>
</dbReference>
<dbReference type="PROSITE" id="PS00154">
    <property type="entry name" value="ATPASE_E1_E2"/>
    <property type="match status" value="1"/>
</dbReference>
<feature type="transmembrane region" description="Helical" evidence="20">
    <location>
        <begin position="151"/>
        <end position="170"/>
    </location>
</feature>
<dbReference type="SUPFAM" id="SSF56784">
    <property type="entry name" value="HAD-like"/>
    <property type="match status" value="1"/>
</dbReference>
<dbReference type="PRINTS" id="PR00121">
    <property type="entry name" value="NAKATPASE"/>
</dbReference>
<dbReference type="EMBL" id="HACA01017784">
    <property type="protein sequence ID" value="CDW35145.1"/>
    <property type="molecule type" value="Transcribed_RNA"/>
</dbReference>
<keyword evidence="7" id="KW-0740">Sodium/potassium transport</keyword>
<dbReference type="FunFam" id="1.20.1110.10:FF:000095">
    <property type="entry name" value="Sodium/potassium-transporting ATPase subunit alpha-1"/>
    <property type="match status" value="1"/>
</dbReference>
<dbReference type="SMART" id="SM00831">
    <property type="entry name" value="Cation_ATPase_N"/>
    <property type="match status" value="1"/>
</dbReference>
<dbReference type="Pfam" id="PF00690">
    <property type="entry name" value="Cation_ATPase_N"/>
    <property type="match status" value="1"/>
</dbReference>
<keyword evidence="12" id="KW-1278">Translocase</keyword>
<keyword evidence="8 20" id="KW-0812">Transmembrane</keyword>
<keyword evidence="4" id="KW-1003">Cell membrane</keyword>
<dbReference type="Gene3D" id="3.40.50.1000">
    <property type="entry name" value="HAD superfamily/HAD-like"/>
    <property type="match status" value="1"/>
</dbReference>
<dbReference type="InterPro" id="IPR004014">
    <property type="entry name" value="ATPase_P-typ_cation-transptr_N"/>
</dbReference>
<dbReference type="Pfam" id="PF00689">
    <property type="entry name" value="Cation_ATPase_C"/>
    <property type="match status" value="1"/>
</dbReference>
<evidence type="ECO:0000256" key="10">
    <source>
        <dbReference type="ARBA" id="ARBA00022840"/>
    </source>
</evidence>
<keyword evidence="3 20" id="KW-0813">Transport</keyword>
<dbReference type="GO" id="GO:0006883">
    <property type="term" value="P:intracellular sodium ion homeostasis"/>
    <property type="evidence" value="ECO:0007669"/>
    <property type="project" value="TreeGrafter"/>
</dbReference>
<dbReference type="PANTHER" id="PTHR43294">
    <property type="entry name" value="SODIUM/POTASSIUM-TRANSPORTING ATPASE SUBUNIT ALPHA"/>
    <property type="match status" value="1"/>
</dbReference>
<evidence type="ECO:0000256" key="5">
    <source>
        <dbReference type="ARBA" id="ARBA00022538"/>
    </source>
</evidence>
<evidence type="ECO:0000256" key="20">
    <source>
        <dbReference type="RuleBase" id="RU362084"/>
    </source>
</evidence>
<dbReference type="GO" id="GO:1902600">
    <property type="term" value="P:proton transmembrane transport"/>
    <property type="evidence" value="ECO:0007669"/>
    <property type="project" value="TreeGrafter"/>
</dbReference>
<dbReference type="Gene3D" id="1.20.1110.10">
    <property type="entry name" value="Calcium-transporting ATPase, transmembrane domain"/>
    <property type="match status" value="1"/>
</dbReference>
<dbReference type="GO" id="GO:0005886">
    <property type="term" value="C:plasma membrane"/>
    <property type="evidence" value="ECO:0007669"/>
    <property type="project" value="UniProtKB-SubCell"/>
</dbReference>
<dbReference type="GO" id="GO:0005524">
    <property type="term" value="F:ATP binding"/>
    <property type="evidence" value="ECO:0007669"/>
    <property type="project" value="UniProtKB-KW"/>
</dbReference>
<evidence type="ECO:0000256" key="13">
    <source>
        <dbReference type="ARBA" id="ARBA00022989"/>
    </source>
</evidence>
<feature type="transmembrane region" description="Helical" evidence="20">
    <location>
        <begin position="310"/>
        <end position="337"/>
    </location>
</feature>
<dbReference type="InterPro" id="IPR018303">
    <property type="entry name" value="ATPase_P-typ_P_site"/>
</dbReference>
<keyword evidence="11 20" id="KW-0630">Potassium</keyword>
<dbReference type="InterPro" id="IPR023214">
    <property type="entry name" value="HAD_sf"/>
</dbReference>
<dbReference type="NCBIfam" id="TIGR01106">
    <property type="entry name" value="ATPase-IIC_X-K"/>
    <property type="match status" value="1"/>
</dbReference>
<dbReference type="InterPro" id="IPR005775">
    <property type="entry name" value="P-type_ATPase_IIC"/>
</dbReference>
<dbReference type="GO" id="GO:0046872">
    <property type="term" value="F:metal ion binding"/>
    <property type="evidence" value="ECO:0007669"/>
    <property type="project" value="UniProtKB-KW"/>
</dbReference>
<dbReference type="GO" id="GO:0036376">
    <property type="term" value="P:sodium ion export across plasma membrane"/>
    <property type="evidence" value="ECO:0007669"/>
    <property type="project" value="TreeGrafter"/>
</dbReference>
<sequence length="1039" mass="115327">MESNLGNFPVNDNDSYILATDVELGDDNRTALGETKSFRKTPYNSRYMSQDNVDGPDPFSNEDAHKIGLHDLFVRLLTDPANGLTNIQVRAHEELYGLNEIRENLEVPEWVRVSKHMFGGCSFILWFGALLCFTNYSIHCGQMENPPADDAYLGTCLLFVILGTGLFSYYQEYREACFVKQYQNLVPKMAKVLRNGVEEEILAEEIVLGDVIFVRGGDFVPADARVLECSGNFMVDNSAITGESEPQERDIQFSHDNILLTKNMIFCSTFAVQGYCKGVVTHTGVSSALGQMADQADANTKKTSLLTKELSNFVVFLTGLATICGIGGLILAFLMGYFWVDAILFMIGVIVSIIPEGLLAIVTISLSVVAKRLVAQNCAIKSLDSLETIGAVSIILSDKTGTLTKNVETVAHVWLDNDIGEIDTAVDYRPNISFEKSSLAWKDMARAVSLCSRAEFTSKSTPENPDIIGSPVDVAVVKCAESIEGNVRKLRIKHPKVAEIPFNNIIKFQLSIHEIEDYESRGYLLIAFGDPEVIFNRCSTIVLGGVVQNINEKMKEAFYYYLSELGGLGEKVVAVADYFLPPQQYPFGQYEFTTRGKVNFPLKGFRLLGMMSMMDPPRPSVPDSISKCQAAGIKVIMVTGDNGFTARAIAKSVGILGYDENPDVNTALMSYEQELSCLVSGDELDTMTDEEIESVLLHYEQIVFCSVDAKHKVALVEACQRLGAVVAVTGDGVNDAPALRKADVAIAMGYSGSDIAKECADIILLDDNFSSIVIAIEEGRIIYDNIKKACFYSLTSNIPQLGAFILFIIAQIPLPLGALGILVIDLGTDILPAISLAYEEEEVRMMAMKRGPRHPIHDDLLDEKLLFLSGGQMGLLQAAAGFFTYFVIMAENGFWPSTLLGIRKYWDSRAINDLSDAWLQDWTYEERKQLQYSCQAGFVFTIVLCQWITLIAARTQKLSIFQYGMGNWTLNFSIIFETILIIVIIYIPGLNNGLQFRGENPVSWFSAIPFMLCLFGYDEIRKAYIRRHRDSWIEEETAF</sequence>
<dbReference type="InterPro" id="IPR006068">
    <property type="entry name" value="ATPase_P-typ_cation-transptr_C"/>
</dbReference>
<evidence type="ECO:0000256" key="9">
    <source>
        <dbReference type="ARBA" id="ARBA00022741"/>
    </source>
</evidence>
<dbReference type="InterPro" id="IPR008250">
    <property type="entry name" value="ATPase_P-typ_transduc_dom_A_sf"/>
</dbReference>
<dbReference type="Gene3D" id="3.40.1110.10">
    <property type="entry name" value="Calcium-transporting ATPase, cytoplasmic domain N"/>
    <property type="match status" value="1"/>
</dbReference>
<feature type="transmembrane region" description="Helical" evidence="20">
    <location>
        <begin position="865"/>
        <end position="888"/>
    </location>
</feature>
<dbReference type="GO" id="GO:0005391">
    <property type="term" value="F:P-type sodium:potassium-exchanging transporter activity"/>
    <property type="evidence" value="ECO:0007669"/>
    <property type="project" value="TreeGrafter"/>
</dbReference>
<gene>
    <name evidence="22" type="primary">Dana\GF17998</name>
</gene>
<comment type="subunit">
    <text evidence="19">The sodium/potassium-transporting ATPase is composed of a catalytic alpha subunit, an auxiliary non-catalytic beta subunit and an additional regulatory subunit.</text>
</comment>
<feature type="transmembrane region" description="Helical" evidence="20">
    <location>
        <begin position="117"/>
        <end position="139"/>
    </location>
</feature>
<evidence type="ECO:0000256" key="19">
    <source>
        <dbReference type="ARBA" id="ARBA00038795"/>
    </source>
</evidence>
<feature type="transmembrane region" description="Helical" evidence="20">
    <location>
        <begin position="930"/>
        <end position="953"/>
    </location>
</feature>
<organism evidence="22">
    <name type="scientific">Lepeophtheirus salmonis</name>
    <name type="common">Salmon louse</name>
    <name type="synonym">Caligus salmonis</name>
    <dbReference type="NCBI Taxonomy" id="72036"/>
    <lineage>
        <taxon>Eukaryota</taxon>
        <taxon>Metazoa</taxon>
        <taxon>Ecdysozoa</taxon>
        <taxon>Arthropoda</taxon>
        <taxon>Crustacea</taxon>
        <taxon>Multicrustacea</taxon>
        <taxon>Hexanauplia</taxon>
        <taxon>Copepoda</taxon>
        <taxon>Siphonostomatoida</taxon>
        <taxon>Caligidae</taxon>
        <taxon>Lepeophtheirus</taxon>
    </lineage>
</organism>
<dbReference type="Gene3D" id="2.70.150.10">
    <property type="entry name" value="Calcium-transporting ATPase, cytoplasmic transduction domain A"/>
    <property type="match status" value="1"/>
</dbReference>
<keyword evidence="5 20" id="KW-0633">Potassium transport</keyword>
<dbReference type="SUPFAM" id="SSF81665">
    <property type="entry name" value="Calcium ATPase, transmembrane domain M"/>
    <property type="match status" value="1"/>
</dbReference>
<dbReference type="InterPro" id="IPR044492">
    <property type="entry name" value="P_typ_ATPase_HD_dom"/>
</dbReference>
<dbReference type="Pfam" id="PF00122">
    <property type="entry name" value="E1-E2_ATPase"/>
    <property type="match status" value="1"/>
</dbReference>
<dbReference type="InterPro" id="IPR001757">
    <property type="entry name" value="P_typ_ATPase"/>
</dbReference>
<evidence type="ECO:0000256" key="18">
    <source>
        <dbReference type="ARBA" id="ARBA00037422"/>
    </source>
</evidence>
<keyword evidence="13 20" id="KW-1133">Transmembrane helix</keyword>
<dbReference type="SFLD" id="SFLDS00003">
    <property type="entry name" value="Haloacid_Dehalogenase"/>
    <property type="match status" value="1"/>
</dbReference>
<evidence type="ECO:0000256" key="17">
    <source>
        <dbReference type="ARBA" id="ARBA00023201"/>
    </source>
</evidence>
<dbReference type="SUPFAM" id="SSF81653">
    <property type="entry name" value="Calcium ATPase, transduction domain A"/>
    <property type="match status" value="1"/>
</dbReference>
<dbReference type="GO" id="GO:0016887">
    <property type="term" value="F:ATP hydrolysis activity"/>
    <property type="evidence" value="ECO:0007669"/>
    <property type="project" value="InterPro"/>
</dbReference>
<dbReference type="InterPro" id="IPR036412">
    <property type="entry name" value="HAD-like_sf"/>
</dbReference>
<reference evidence="22" key="1">
    <citation type="submission" date="2014-05" db="EMBL/GenBank/DDBJ databases">
        <authorList>
            <person name="Chronopoulou M."/>
        </authorList>
    </citation>
    <scope>NUCLEOTIDE SEQUENCE</scope>
    <source>
        <tissue evidence="22">Whole organism</tissue>
    </source>
</reference>
<keyword evidence="14" id="KW-0915">Sodium</keyword>
<dbReference type="SFLD" id="SFLDF00027">
    <property type="entry name" value="p-type_atpase"/>
    <property type="match status" value="1"/>
</dbReference>
<dbReference type="GO" id="GO:1990573">
    <property type="term" value="P:potassium ion import across plasma membrane"/>
    <property type="evidence" value="ECO:0007669"/>
    <property type="project" value="TreeGrafter"/>
</dbReference>
<dbReference type="InterPro" id="IPR059000">
    <property type="entry name" value="ATPase_P-type_domA"/>
</dbReference>
<evidence type="ECO:0000256" key="3">
    <source>
        <dbReference type="ARBA" id="ARBA00022448"/>
    </source>
</evidence>
<dbReference type="PANTHER" id="PTHR43294:SF13">
    <property type="entry name" value="SODIUM_POTASSIUM-TRANSPORTING ATPASE SUBUNIT ALPHA"/>
    <property type="match status" value="1"/>
</dbReference>
<comment type="similarity">
    <text evidence="2 20">Belongs to the cation transport ATPase (P-type) (TC 3.A.3) family. Type IIC subfamily.</text>
</comment>
<keyword evidence="20" id="KW-0479">Metal-binding</keyword>
<comment type="caution">
    <text evidence="20">Lacks conserved residue(s) required for the propagation of feature annotation.</text>
</comment>
<keyword evidence="6" id="KW-0597">Phosphoprotein</keyword>
<dbReference type="SFLD" id="SFLDG00002">
    <property type="entry name" value="C1.7:_P-type_atpase_like"/>
    <property type="match status" value="1"/>
</dbReference>
<dbReference type="InterPro" id="IPR023298">
    <property type="entry name" value="ATPase_P-typ_TM_dom_sf"/>
</dbReference>
<evidence type="ECO:0000256" key="14">
    <source>
        <dbReference type="ARBA" id="ARBA00023053"/>
    </source>
</evidence>
<dbReference type="GO" id="GO:0030007">
    <property type="term" value="P:intracellular potassium ion homeostasis"/>
    <property type="evidence" value="ECO:0007669"/>
    <property type="project" value="TreeGrafter"/>
</dbReference>
<keyword evidence="17" id="KW-0739">Sodium transport</keyword>
<feature type="transmembrane region" description="Helical" evidence="20">
    <location>
        <begin position="965"/>
        <end position="987"/>
    </location>
</feature>
<evidence type="ECO:0000256" key="12">
    <source>
        <dbReference type="ARBA" id="ARBA00022967"/>
    </source>
</evidence>
<evidence type="ECO:0000256" key="11">
    <source>
        <dbReference type="ARBA" id="ARBA00022958"/>
    </source>
</evidence>
<keyword evidence="16 20" id="KW-0472">Membrane</keyword>
<dbReference type="InterPro" id="IPR050510">
    <property type="entry name" value="Cation_transp_ATPase_P-type"/>
</dbReference>
<evidence type="ECO:0000256" key="4">
    <source>
        <dbReference type="ARBA" id="ARBA00022475"/>
    </source>
</evidence>
<comment type="function">
    <text evidence="18">This is the catalytic component of the active enzyme, which catalyzes the hydrolysis of ATP coupled with the exchange of sodium and potassium ions across the plasma membrane. This action creates the electrochemical gradient of sodium and potassium ions, providing the energy for active transport of various nutrients.</text>
</comment>
<dbReference type="AlphaFoldDB" id="A0A0K2UAP7"/>
<accession>A0A0K2UAP7</accession>
<feature type="transmembrane region" description="Helical" evidence="20">
    <location>
        <begin position="343"/>
        <end position="366"/>
    </location>
</feature>
<dbReference type="InterPro" id="IPR023299">
    <property type="entry name" value="ATPase_P-typ_cyto_dom_N"/>
</dbReference>
<evidence type="ECO:0000256" key="16">
    <source>
        <dbReference type="ARBA" id="ARBA00023136"/>
    </source>
</evidence>
<dbReference type="SUPFAM" id="SSF81660">
    <property type="entry name" value="Metal cation-transporting ATPase, ATP-binding domain N"/>
    <property type="match status" value="1"/>
</dbReference>
<proteinExistence type="inferred from homology"/>
<keyword evidence="10 20" id="KW-0067">ATP-binding</keyword>